<organism evidence="3">
    <name type="scientific">Caldithrix abyssi</name>
    <dbReference type="NCBI Taxonomy" id="187145"/>
    <lineage>
        <taxon>Bacteria</taxon>
        <taxon>Pseudomonadati</taxon>
        <taxon>Calditrichota</taxon>
        <taxon>Calditrichia</taxon>
        <taxon>Calditrichales</taxon>
        <taxon>Calditrichaceae</taxon>
        <taxon>Caldithrix</taxon>
    </lineage>
</organism>
<feature type="transmembrane region" description="Helical" evidence="1">
    <location>
        <begin position="116"/>
        <end position="140"/>
    </location>
</feature>
<keyword evidence="1" id="KW-0472">Membrane</keyword>
<dbReference type="NCBIfam" id="TIGR03546">
    <property type="entry name" value="TIGR03546 family protein"/>
    <property type="match status" value="1"/>
</dbReference>
<dbReference type="AlphaFoldDB" id="A0A7V5UE60"/>
<protein>
    <submittedName>
        <fullName evidence="3">TIGR03546 family protein</fullName>
    </submittedName>
</protein>
<comment type="caution">
    <text evidence="3">The sequence shown here is derived from an EMBL/GenBank/DDBJ whole genome shotgun (WGS) entry which is preliminary data.</text>
</comment>
<proteinExistence type="predicted"/>
<dbReference type="InterPro" id="IPR019935">
    <property type="entry name" value="CHP03546"/>
</dbReference>
<keyword evidence="1" id="KW-1133">Transmembrane helix</keyword>
<dbReference type="InterPro" id="IPR018639">
    <property type="entry name" value="DUF2062"/>
</dbReference>
<evidence type="ECO:0000256" key="1">
    <source>
        <dbReference type="SAM" id="Phobius"/>
    </source>
</evidence>
<evidence type="ECO:0000259" key="2">
    <source>
        <dbReference type="Pfam" id="PF09835"/>
    </source>
</evidence>
<reference evidence="3" key="1">
    <citation type="journal article" date="2020" name="mSystems">
        <title>Genome- and Community-Level Interaction Insights into Carbon Utilization and Element Cycling Functions of Hydrothermarchaeota in Hydrothermal Sediment.</title>
        <authorList>
            <person name="Zhou Z."/>
            <person name="Liu Y."/>
            <person name="Xu W."/>
            <person name="Pan J."/>
            <person name="Luo Z.H."/>
            <person name="Li M."/>
        </authorList>
    </citation>
    <scope>NUCLEOTIDE SEQUENCE [LARGE SCALE GENOMIC DNA]</scope>
    <source>
        <strain evidence="3">HyVt-527</strain>
    </source>
</reference>
<dbReference type="EMBL" id="DROD01000191">
    <property type="protein sequence ID" value="HHJ52092.1"/>
    <property type="molecule type" value="Genomic_DNA"/>
</dbReference>
<name>A0A7V5UE60_CALAY</name>
<keyword evidence="1" id="KW-0812">Transmembrane</keyword>
<sequence length="174" mass="19736">MFGLELVAKLVKILASEESPNQIAMGFAMGMIIGFTPFWAVHNLLLILLIIVLRVNIASAMLGYVVFGLLAYPLDGLFHAFGFYLLVDAAWLHGFWQSVNQIPIFALSRYNNTVMVGSLVSGLILFVPVFFLFKAFVGYYRRKLHPKFQKLKIVQLFKASKFYAIYQKVKFVGE</sequence>
<feature type="domain" description="DUF2062" evidence="2">
    <location>
        <begin position="10"/>
        <end position="143"/>
    </location>
</feature>
<dbReference type="Proteomes" id="UP000886124">
    <property type="component" value="Unassembled WGS sequence"/>
</dbReference>
<gene>
    <name evidence="3" type="ORF">ENJ89_02760</name>
</gene>
<accession>A0A7V5UE60</accession>
<evidence type="ECO:0000313" key="3">
    <source>
        <dbReference type="EMBL" id="HHJ52092.1"/>
    </source>
</evidence>
<dbReference type="Pfam" id="PF09835">
    <property type="entry name" value="DUF2062"/>
    <property type="match status" value="1"/>
</dbReference>